<organism evidence="2 3">
    <name type="scientific">Streptomyces mooreae</name>
    <dbReference type="NCBI Taxonomy" id="3075523"/>
    <lineage>
        <taxon>Bacteria</taxon>
        <taxon>Bacillati</taxon>
        <taxon>Actinomycetota</taxon>
        <taxon>Actinomycetes</taxon>
        <taxon>Kitasatosporales</taxon>
        <taxon>Streptomycetaceae</taxon>
        <taxon>Streptomyces</taxon>
    </lineage>
</organism>
<dbReference type="InterPro" id="IPR050491">
    <property type="entry name" value="AmpC-like"/>
</dbReference>
<dbReference type="PANTHER" id="PTHR46825">
    <property type="entry name" value="D-ALANYL-D-ALANINE-CARBOXYPEPTIDASE/ENDOPEPTIDASE AMPH"/>
    <property type="match status" value="1"/>
</dbReference>
<accession>A0ABU2T1T4</accession>
<keyword evidence="3" id="KW-1185">Reference proteome</keyword>
<dbReference type="EC" id="3.1.1.103" evidence="2"/>
<dbReference type="PANTHER" id="PTHR46825:SF10">
    <property type="entry name" value="BETA-LACTAMASE-RELATED DOMAIN-CONTAINING PROTEIN"/>
    <property type="match status" value="1"/>
</dbReference>
<dbReference type="Gene3D" id="3.40.710.10">
    <property type="entry name" value="DD-peptidase/beta-lactamase superfamily"/>
    <property type="match status" value="1"/>
</dbReference>
<evidence type="ECO:0000259" key="1">
    <source>
        <dbReference type="Pfam" id="PF00144"/>
    </source>
</evidence>
<evidence type="ECO:0000313" key="3">
    <source>
        <dbReference type="Proteomes" id="UP001180551"/>
    </source>
</evidence>
<reference evidence="2" key="1">
    <citation type="submission" date="2024-05" db="EMBL/GenBank/DDBJ databases">
        <title>30 novel species of actinomycetes from the DSMZ collection.</title>
        <authorList>
            <person name="Nouioui I."/>
        </authorList>
    </citation>
    <scope>NUCLEOTIDE SEQUENCE</scope>
    <source>
        <strain evidence="2">DSM 41527</strain>
    </source>
</reference>
<dbReference type="InterPro" id="IPR001466">
    <property type="entry name" value="Beta-lactam-related"/>
</dbReference>
<dbReference type="InterPro" id="IPR012338">
    <property type="entry name" value="Beta-lactam/transpept-like"/>
</dbReference>
<keyword evidence="2" id="KW-0378">Hydrolase</keyword>
<dbReference type="RefSeq" id="WP_311622186.1">
    <property type="nucleotide sequence ID" value="NZ_JAVRFE010000003.1"/>
</dbReference>
<dbReference type="Pfam" id="PF00144">
    <property type="entry name" value="Beta-lactamase"/>
    <property type="match status" value="1"/>
</dbReference>
<protein>
    <submittedName>
        <fullName evidence="2">Serine hydrolase domain-containing protein</fullName>
        <ecNumber evidence="2">3.1.1.103</ecNumber>
    </submittedName>
</protein>
<dbReference type="SUPFAM" id="SSF56601">
    <property type="entry name" value="beta-lactamase/transpeptidase-like"/>
    <property type="match status" value="1"/>
</dbReference>
<name>A0ABU2T1T4_9ACTN</name>
<evidence type="ECO:0000313" key="2">
    <source>
        <dbReference type="EMBL" id="MDT0454756.1"/>
    </source>
</evidence>
<proteinExistence type="predicted"/>
<sequence>MPHASSAQVASRQPTHIRRLLQERLDTLARTHQVPGAQLAVQVDSVTYTVQTGEADVTTGEMFTADTAVPLGSVTKPYTAAVVQLLADDGDLALTDLVGTHVPELRRAPHLTVRQLLSHTGGLPTGPDSDDAAALTPARYLSAHCSGRDTVCAPGSGFSYSNAGYVAAGRLIEAVTGMSWQEAVRALLLEPLGTVPAFLGDRTPARPVAVGHSVNTTSGRVLPVQQNLAPVEAPAGALMASALDLVALGRTLIGHGPRTVLTRDAAEEMRRPVPGAAPGVLADAWGLGLALFQQGAQQWCGHDGNAQGTSCHLRAEPDSGTVVAFTSNANNGTALWHELAEDLDRITGVQVPSAARPPERGRAVALPQCAGTYHNGTVEYRVAADADGALTLTVNGDTPAPLVCYPDLTCELVDPASGRRHPGGRFVRDPESGAIDRVQISGRTARRTVTA</sequence>
<gene>
    <name evidence="2" type="ORF">RM550_03240</name>
</gene>
<comment type="caution">
    <text evidence="2">The sequence shown here is derived from an EMBL/GenBank/DDBJ whole genome shotgun (WGS) entry which is preliminary data.</text>
</comment>
<dbReference type="GO" id="GO:0016787">
    <property type="term" value="F:hydrolase activity"/>
    <property type="evidence" value="ECO:0007669"/>
    <property type="project" value="UniProtKB-KW"/>
</dbReference>
<feature type="domain" description="Beta-lactamase-related" evidence="1">
    <location>
        <begin position="21"/>
        <end position="334"/>
    </location>
</feature>
<dbReference type="Proteomes" id="UP001180551">
    <property type="component" value="Unassembled WGS sequence"/>
</dbReference>
<dbReference type="EMBL" id="JAVRFE010000003">
    <property type="protein sequence ID" value="MDT0454756.1"/>
    <property type="molecule type" value="Genomic_DNA"/>
</dbReference>